<feature type="non-terminal residue" evidence="1">
    <location>
        <position position="50"/>
    </location>
</feature>
<dbReference type="Proteomes" id="UP000236291">
    <property type="component" value="Unassembled WGS sequence"/>
</dbReference>
<gene>
    <name evidence="1" type="ORF">L195_g064308</name>
</gene>
<dbReference type="AlphaFoldDB" id="A0A2K3KS95"/>
<comment type="caution">
    <text evidence="1">The sequence shown here is derived from an EMBL/GenBank/DDBJ whole genome shotgun (WGS) entry which is preliminary data.</text>
</comment>
<proteinExistence type="predicted"/>
<dbReference type="EMBL" id="ASHM01242552">
    <property type="protein sequence ID" value="PNX69158.1"/>
    <property type="molecule type" value="Genomic_DNA"/>
</dbReference>
<reference evidence="1 2" key="1">
    <citation type="journal article" date="2014" name="Am. J. Bot.">
        <title>Genome assembly and annotation for red clover (Trifolium pratense; Fabaceae).</title>
        <authorList>
            <person name="Istvanek J."/>
            <person name="Jaros M."/>
            <person name="Krenek A."/>
            <person name="Repkova J."/>
        </authorList>
    </citation>
    <scope>NUCLEOTIDE SEQUENCE [LARGE SCALE GENOMIC DNA]</scope>
    <source>
        <strain evidence="2">cv. Tatra</strain>
        <tissue evidence="1">Young leaves</tissue>
    </source>
</reference>
<evidence type="ECO:0000313" key="1">
    <source>
        <dbReference type="EMBL" id="PNX69158.1"/>
    </source>
</evidence>
<sequence>MHLIKTKLVQPPQEFAVRLEDRLYVDDYPVISELDAEEVIQDYLKVLRDE</sequence>
<evidence type="ECO:0000313" key="2">
    <source>
        <dbReference type="Proteomes" id="UP000236291"/>
    </source>
</evidence>
<protein>
    <submittedName>
        <fullName evidence="1">Uncharacterized protein</fullName>
    </submittedName>
</protein>
<accession>A0A2K3KS95</accession>
<reference evidence="1 2" key="2">
    <citation type="journal article" date="2017" name="Front. Plant Sci.">
        <title>Gene Classification and Mining of Molecular Markers Useful in Red Clover (Trifolium pratense) Breeding.</title>
        <authorList>
            <person name="Istvanek J."/>
            <person name="Dluhosova J."/>
            <person name="Dluhos P."/>
            <person name="Patkova L."/>
            <person name="Nedelnik J."/>
            <person name="Repkova J."/>
        </authorList>
    </citation>
    <scope>NUCLEOTIDE SEQUENCE [LARGE SCALE GENOMIC DNA]</scope>
    <source>
        <strain evidence="2">cv. Tatra</strain>
        <tissue evidence="1">Young leaves</tissue>
    </source>
</reference>
<organism evidence="1 2">
    <name type="scientific">Trifolium pratense</name>
    <name type="common">Red clover</name>
    <dbReference type="NCBI Taxonomy" id="57577"/>
    <lineage>
        <taxon>Eukaryota</taxon>
        <taxon>Viridiplantae</taxon>
        <taxon>Streptophyta</taxon>
        <taxon>Embryophyta</taxon>
        <taxon>Tracheophyta</taxon>
        <taxon>Spermatophyta</taxon>
        <taxon>Magnoliopsida</taxon>
        <taxon>eudicotyledons</taxon>
        <taxon>Gunneridae</taxon>
        <taxon>Pentapetalae</taxon>
        <taxon>rosids</taxon>
        <taxon>fabids</taxon>
        <taxon>Fabales</taxon>
        <taxon>Fabaceae</taxon>
        <taxon>Papilionoideae</taxon>
        <taxon>50 kb inversion clade</taxon>
        <taxon>NPAAA clade</taxon>
        <taxon>Hologalegina</taxon>
        <taxon>IRL clade</taxon>
        <taxon>Trifolieae</taxon>
        <taxon>Trifolium</taxon>
    </lineage>
</organism>
<name>A0A2K3KS95_TRIPR</name>